<accession>A0A0B4F9J8</accession>
<feature type="repeat" description="ANK" evidence="3">
    <location>
        <begin position="475"/>
        <end position="502"/>
    </location>
</feature>
<evidence type="ECO:0000256" key="1">
    <source>
        <dbReference type="ARBA" id="ARBA00022737"/>
    </source>
</evidence>
<dbReference type="Proteomes" id="UP000031186">
    <property type="component" value="Unassembled WGS sequence"/>
</dbReference>
<dbReference type="Pfam" id="PF12796">
    <property type="entry name" value="Ank_2"/>
    <property type="match status" value="2"/>
</dbReference>
<dbReference type="Pfam" id="PF23239">
    <property type="entry name" value="DUF7069"/>
    <property type="match status" value="1"/>
</dbReference>
<feature type="repeat" description="ANK" evidence="3">
    <location>
        <begin position="407"/>
        <end position="439"/>
    </location>
</feature>
<keyword evidence="2 3" id="KW-0040">ANK repeat</keyword>
<reference evidence="6 7" key="1">
    <citation type="journal article" date="2014" name="Proc. Natl. Acad. Sci. U.S.A.">
        <title>Trajectory and genomic determinants of fungal-pathogen speciation and host adaptation.</title>
        <authorList>
            <person name="Hu X."/>
            <person name="Xiao G."/>
            <person name="Zheng P."/>
            <person name="Shang Y."/>
            <person name="Su Y."/>
            <person name="Zhang X."/>
            <person name="Liu X."/>
            <person name="Zhan S."/>
            <person name="St Leger R.J."/>
            <person name="Wang C."/>
        </authorList>
    </citation>
    <scope>NUCLEOTIDE SEQUENCE [LARGE SCALE GENOMIC DNA]</scope>
    <source>
        <strain evidence="6 7">ARSEF 549</strain>
    </source>
</reference>
<gene>
    <name evidence="6" type="ORF">MAN_06591</name>
</gene>
<dbReference type="Pfam" id="PF24883">
    <property type="entry name" value="NPHP3_N"/>
    <property type="match status" value="1"/>
</dbReference>
<keyword evidence="7" id="KW-1185">Reference proteome</keyword>
<dbReference type="Gene3D" id="1.25.40.20">
    <property type="entry name" value="Ankyrin repeat-containing domain"/>
    <property type="match status" value="1"/>
</dbReference>
<proteinExistence type="predicted"/>
<evidence type="ECO:0000259" key="4">
    <source>
        <dbReference type="Pfam" id="PF23239"/>
    </source>
</evidence>
<dbReference type="GO" id="GO:0005634">
    <property type="term" value="C:nucleus"/>
    <property type="evidence" value="ECO:0007669"/>
    <property type="project" value="TreeGrafter"/>
</dbReference>
<dbReference type="SUPFAM" id="SSF48403">
    <property type="entry name" value="Ankyrin repeat"/>
    <property type="match status" value="1"/>
</dbReference>
<name>A0A0B4F9J8_METAF</name>
<dbReference type="PANTHER" id="PTHR24193:SF121">
    <property type="entry name" value="ADA2A-CONTAINING COMPLEX COMPONENT 3, ISOFORM D"/>
    <property type="match status" value="1"/>
</dbReference>
<dbReference type="HOGENOM" id="CLU_000288_34_7_1"/>
<protein>
    <submittedName>
        <fullName evidence="6">Ankyrin repeat protein</fullName>
    </submittedName>
</protein>
<dbReference type="InterPro" id="IPR055497">
    <property type="entry name" value="DUF7069"/>
</dbReference>
<dbReference type="SMART" id="SM00248">
    <property type="entry name" value="ANK"/>
    <property type="match status" value="4"/>
</dbReference>
<dbReference type="InterPro" id="IPR056884">
    <property type="entry name" value="NPHP3-like_N"/>
</dbReference>
<evidence type="ECO:0000259" key="5">
    <source>
        <dbReference type="Pfam" id="PF24883"/>
    </source>
</evidence>
<keyword evidence="1" id="KW-0677">Repeat</keyword>
<feature type="domain" description="DUF7069" evidence="4">
    <location>
        <begin position="131"/>
        <end position="199"/>
    </location>
</feature>
<evidence type="ECO:0000256" key="3">
    <source>
        <dbReference type="PROSITE-ProRule" id="PRU00023"/>
    </source>
</evidence>
<dbReference type="GO" id="GO:0045944">
    <property type="term" value="P:positive regulation of transcription by RNA polymerase II"/>
    <property type="evidence" value="ECO:0007669"/>
    <property type="project" value="TreeGrafter"/>
</dbReference>
<dbReference type="VEuPathDB" id="FungiDB:MAN_06591"/>
<dbReference type="PRINTS" id="PR01415">
    <property type="entry name" value="ANKYRIN"/>
</dbReference>
<evidence type="ECO:0000313" key="7">
    <source>
        <dbReference type="Proteomes" id="UP000031186"/>
    </source>
</evidence>
<dbReference type="InterPro" id="IPR050663">
    <property type="entry name" value="Ankyrin-SOCS_Box"/>
</dbReference>
<dbReference type="EMBL" id="AZNF01000008">
    <property type="protein sequence ID" value="KID64417.1"/>
    <property type="molecule type" value="Genomic_DNA"/>
</dbReference>
<dbReference type="GO" id="GO:0000976">
    <property type="term" value="F:transcription cis-regulatory region binding"/>
    <property type="evidence" value="ECO:0007669"/>
    <property type="project" value="TreeGrafter"/>
</dbReference>
<dbReference type="PANTHER" id="PTHR24193">
    <property type="entry name" value="ANKYRIN REPEAT PROTEIN"/>
    <property type="match status" value="1"/>
</dbReference>
<dbReference type="InterPro" id="IPR002110">
    <property type="entry name" value="Ankyrin_rpt"/>
</dbReference>
<feature type="repeat" description="ANK" evidence="3">
    <location>
        <begin position="441"/>
        <end position="473"/>
    </location>
</feature>
<comment type="caution">
    <text evidence="6">The sequence shown here is derived from an EMBL/GenBank/DDBJ whole genome shotgun (WGS) entry which is preliminary data.</text>
</comment>
<sequence length="502" mass="57408">MRQALCAILHQLFSQRPPLINHAMPQFYKNGERVIRSPKSLWPILENAVQNPQAGAVILVLDALDECGELEFTDLMRHIESQFRHNQLVYSKLRYPPTCRPYKQIISTFRGYLFEAFPDIRIPGEDKSEAISQEVNRVITHRVNQLSKTKSLSPVIKKYLKKRLQETTHRAYLWVYLVFNYLEKESFQKTQDGIKTTLATLPRSVNEAYEQILDKSKQHPIARKALSIILAASRPLTLSEINIAASIPDKFKSTNLDLEDDQDFKLRLRSWCGLFISIHHNKIYFLHQTALLYRRSPFVGLHDLLGLFRVTDAHFRKASITDGDAIMPCTLGICHPDSKSYSTWFRIYWKTRINWPQSKRHWDTATERKTPTHFTHLMVASYFGHGAIVKLLLKRGATDLEAKDGEYNRTALWWAARNEHVAVVKLLLEQGANIEARDGEYGGTPISWAAEYGHHTVVKLLLEKGADIESKGEYSGSTPLSRAAQNGHLAIAKLLLNKGADI</sequence>
<evidence type="ECO:0000256" key="2">
    <source>
        <dbReference type="ARBA" id="ARBA00023043"/>
    </source>
</evidence>
<feature type="domain" description="Nephrocystin 3-like N-terminal" evidence="5">
    <location>
        <begin position="2"/>
        <end position="86"/>
    </location>
</feature>
<feature type="non-terminal residue" evidence="6">
    <location>
        <position position="1"/>
    </location>
</feature>
<dbReference type="PROSITE" id="PS50088">
    <property type="entry name" value="ANK_REPEAT"/>
    <property type="match status" value="3"/>
</dbReference>
<dbReference type="AlphaFoldDB" id="A0A0B4F9J8"/>
<dbReference type="PROSITE" id="PS50297">
    <property type="entry name" value="ANK_REP_REGION"/>
    <property type="match status" value="3"/>
</dbReference>
<organism evidence="6 7">
    <name type="scientific">Metarhizium anisopliae (strain ARSEF 549)</name>
    <dbReference type="NCBI Taxonomy" id="3151832"/>
    <lineage>
        <taxon>Eukaryota</taxon>
        <taxon>Fungi</taxon>
        <taxon>Dikarya</taxon>
        <taxon>Ascomycota</taxon>
        <taxon>Pezizomycotina</taxon>
        <taxon>Sordariomycetes</taxon>
        <taxon>Hypocreomycetidae</taxon>
        <taxon>Hypocreales</taxon>
        <taxon>Clavicipitaceae</taxon>
        <taxon>Metarhizium</taxon>
    </lineage>
</organism>
<evidence type="ECO:0000313" key="6">
    <source>
        <dbReference type="EMBL" id="KID64417.1"/>
    </source>
</evidence>
<dbReference type="InterPro" id="IPR036770">
    <property type="entry name" value="Ankyrin_rpt-contain_sf"/>
</dbReference>